<name>A0A917Y3E4_9BACI</name>
<dbReference type="GO" id="GO:0005524">
    <property type="term" value="F:ATP binding"/>
    <property type="evidence" value="ECO:0007669"/>
    <property type="project" value="InterPro"/>
</dbReference>
<comment type="caution">
    <text evidence="3">The sequence shown here is derived from an EMBL/GenBank/DDBJ whole genome shotgun (WGS) entry which is preliminary data.</text>
</comment>
<dbReference type="Gene3D" id="3.30.200.20">
    <property type="entry name" value="Phosphorylase Kinase, domain 1"/>
    <property type="match status" value="1"/>
</dbReference>
<gene>
    <name evidence="3" type="primary">yabT</name>
    <name evidence="3" type="ORF">GCM10007971_30330</name>
</gene>
<reference evidence="3" key="2">
    <citation type="submission" date="2020-09" db="EMBL/GenBank/DDBJ databases">
        <authorList>
            <person name="Sun Q."/>
            <person name="Ohkuma M."/>
        </authorList>
    </citation>
    <scope>NUCLEOTIDE SEQUENCE</scope>
    <source>
        <strain evidence="3">JCM 17251</strain>
    </source>
</reference>
<dbReference type="Gene3D" id="1.10.510.10">
    <property type="entry name" value="Transferase(Phosphotransferase) domain 1"/>
    <property type="match status" value="1"/>
</dbReference>
<keyword evidence="3" id="KW-0808">Transferase</keyword>
<accession>A0A917Y3E4</accession>
<keyword evidence="1" id="KW-0472">Membrane</keyword>
<organism evidence="3 4">
    <name type="scientific">Oceanobacillus indicireducens</name>
    <dbReference type="NCBI Taxonomy" id="1004261"/>
    <lineage>
        <taxon>Bacteria</taxon>
        <taxon>Bacillati</taxon>
        <taxon>Bacillota</taxon>
        <taxon>Bacilli</taxon>
        <taxon>Bacillales</taxon>
        <taxon>Bacillaceae</taxon>
        <taxon>Oceanobacillus</taxon>
    </lineage>
</organism>
<keyword evidence="4" id="KW-1185">Reference proteome</keyword>
<dbReference type="GO" id="GO:0005737">
    <property type="term" value="C:cytoplasm"/>
    <property type="evidence" value="ECO:0007669"/>
    <property type="project" value="TreeGrafter"/>
</dbReference>
<dbReference type="PANTHER" id="PTHR44167">
    <property type="entry name" value="OVARIAN-SPECIFIC SERINE/THREONINE-PROTEIN KINASE LOK-RELATED"/>
    <property type="match status" value="1"/>
</dbReference>
<dbReference type="AlphaFoldDB" id="A0A917Y3E4"/>
<keyword evidence="1" id="KW-0812">Transmembrane</keyword>
<dbReference type="Pfam" id="PF00069">
    <property type="entry name" value="Pkinase"/>
    <property type="match status" value="1"/>
</dbReference>
<dbReference type="SMART" id="SM00220">
    <property type="entry name" value="S_TKc"/>
    <property type="match status" value="1"/>
</dbReference>
<dbReference type="PANTHER" id="PTHR44167:SF31">
    <property type="entry name" value="PROTEIN CBG02007"/>
    <property type="match status" value="1"/>
</dbReference>
<reference evidence="3" key="1">
    <citation type="journal article" date="2014" name="Int. J. Syst. Evol. Microbiol.">
        <title>Complete genome sequence of Corynebacterium casei LMG S-19264T (=DSM 44701T), isolated from a smear-ripened cheese.</title>
        <authorList>
            <consortium name="US DOE Joint Genome Institute (JGI-PGF)"/>
            <person name="Walter F."/>
            <person name="Albersmeier A."/>
            <person name="Kalinowski J."/>
            <person name="Ruckert C."/>
        </authorList>
    </citation>
    <scope>NUCLEOTIDE SEQUENCE</scope>
    <source>
        <strain evidence="3">JCM 17251</strain>
    </source>
</reference>
<proteinExistence type="predicted"/>
<dbReference type="EMBL" id="BMOS01000027">
    <property type="protein sequence ID" value="GGN63437.1"/>
    <property type="molecule type" value="Genomic_DNA"/>
</dbReference>
<evidence type="ECO:0000313" key="4">
    <source>
        <dbReference type="Proteomes" id="UP000624041"/>
    </source>
</evidence>
<evidence type="ECO:0000313" key="3">
    <source>
        <dbReference type="EMBL" id="GGN63437.1"/>
    </source>
</evidence>
<dbReference type="RefSeq" id="WP_188858595.1">
    <property type="nucleotide sequence ID" value="NZ_BMOS01000027.1"/>
</dbReference>
<evidence type="ECO:0000256" key="1">
    <source>
        <dbReference type="SAM" id="Phobius"/>
    </source>
</evidence>
<dbReference type="SUPFAM" id="SSF56112">
    <property type="entry name" value="Protein kinase-like (PK-like)"/>
    <property type="match status" value="1"/>
</dbReference>
<keyword evidence="1" id="KW-1133">Transmembrane helix</keyword>
<dbReference type="InterPro" id="IPR011009">
    <property type="entry name" value="Kinase-like_dom_sf"/>
</dbReference>
<evidence type="ECO:0000259" key="2">
    <source>
        <dbReference type="PROSITE" id="PS50011"/>
    </source>
</evidence>
<dbReference type="Proteomes" id="UP000624041">
    <property type="component" value="Unassembled WGS sequence"/>
</dbReference>
<dbReference type="InterPro" id="IPR000719">
    <property type="entry name" value="Prot_kinase_dom"/>
</dbReference>
<dbReference type="GO" id="GO:0004674">
    <property type="term" value="F:protein serine/threonine kinase activity"/>
    <property type="evidence" value="ECO:0007669"/>
    <property type="project" value="TreeGrafter"/>
</dbReference>
<feature type="domain" description="Protein kinase" evidence="2">
    <location>
        <begin position="29"/>
        <end position="291"/>
    </location>
</feature>
<dbReference type="PROSITE" id="PS50011">
    <property type="entry name" value="PROTEIN_KINASE_DOM"/>
    <property type="match status" value="1"/>
</dbReference>
<feature type="transmembrane region" description="Helical" evidence="1">
    <location>
        <begin position="283"/>
        <end position="303"/>
    </location>
</feature>
<protein>
    <submittedName>
        <fullName evidence="3">Serine/threonine-protein kinase YabT</fullName>
    </submittedName>
</protein>
<sequence length="305" mass="34775">MAMNRAWKKQVTSIPSGTQIQGKFKGNSYLIKRKIGEGAIGTVYLCQFGKQTAALKISEKQTSMTLEVNVLKALKQVRGNLLGPALLDVDDWLAPNRQTYTFYVMEYVHGESMQQFFRKNGASWLGLLMVQLLEDLEKLHKAGWVFGDLKTDNLLISQAPPKIRWIDVGGVTQIGRAIKEYTEFYDRGYWGLGSRRAEPSYDLFSVAIIFLEIFYPQRFARPETKRANLLFKKIDKVKALQPYAPVLKKAITGKYTTSAEMQRELKQIIFSRKNQSRSKTGKIGLSEAMWIFLFSILSILTSLCF</sequence>
<keyword evidence="3" id="KW-0418">Kinase</keyword>